<comment type="similarity">
    <text evidence="1">Belongs to the remorin family.</text>
</comment>
<feature type="compositionally biased region" description="Basic and acidic residues" evidence="2">
    <location>
        <begin position="335"/>
        <end position="346"/>
    </location>
</feature>
<dbReference type="Proteomes" id="UP000886885">
    <property type="component" value="Chromosome 8A"/>
</dbReference>
<reference evidence="4" key="1">
    <citation type="journal article" date="2020" name="bioRxiv">
        <title>Hybrid origin of Populus tomentosa Carr. identified through genome sequencing and phylogenomic analysis.</title>
        <authorList>
            <person name="An X."/>
            <person name="Gao K."/>
            <person name="Chen Z."/>
            <person name="Li J."/>
            <person name="Yang X."/>
            <person name="Yang X."/>
            <person name="Zhou J."/>
            <person name="Guo T."/>
            <person name="Zhao T."/>
            <person name="Huang S."/>
            <person name="Miao D."/>
            <person name="Khan W.U."/>
            <person name="Rao P."/>
            <person name="Ye M."/>
            <person name="Lei B."/>
            <person name="Liao W."/>
            <person name="Wang J."/>
            <person name="Ji L."/>
            <person name="Li Y."/>
            <person name="Guo B."/>
            <person name="Mustafa N.S."/>
            <person name="Li S."/>
            <person name="Yun Q."/>
            <person name="Keller S.R."/>
            <person name="Mao J."/>
            <person name="Zhang R."/>
            <person name="Strauss S.H."/>
        </authorList>
    </citation>
    <scope>NUCLEOTIDE SEQUENCE</scope>
    <source>
        <strain evidence="4">GM15</strain>
        <tissue evidence="4">Leaf</tissue>
    </source>
</reference>
<dbReference type="AlphaFoldDB" id="A0A8X7ZBH2"/>
<dbReference type="OrthoDB" id="1879425at2759"/>
<dbReference type="PANTHER" id="PTHR31471">
    <property type="entry name" value="OS02G0116800 PROTEIN"/>
    <property type="match status" value="1"/>
</dbReference>
<evidence type="ECO:0000313" key="4">
    <source>
        <dbReference type="EMBL" id="KAG6765645.1"/>
    </source>
</evidence>
<dbReference type="PANTHER" id="PTHR31471:SF51">
    <property type="entry name" value="REMORIN FAMILY PROTEIN"/>
    <property type="match status" value="1"/>
</dbReference>
<gene>
    <name evidence="4" type="ORF">POTOM_029695</name>
</gene>
<sequence length="366" mass="40942">MENLLKQVRKTQKSLEVPEKELHPSKKVPLNILMDSLLTFKIKRPQNWFQRQISGQMNKDYDFNGIEHVTAVAAAVYAIASSNAPSIQEQGRISKGPEPSLTQIKSKMKESTDLMSEPGRASNNFLGEGSMRSPENAPRIEKILTSTESPKRQNSKVPETAIEETTTSDDAAAAPQFKRTRTVTDRPAPSMKKTPTFADKSLSSTKDMKPESAEPITDVPPTWPRITAPKPDQPPTSKPATPTTKIERKVSSTPGIDGTNADAWERAELSKIQKRYEKTNARILSWENKKKEKARNRLRKTDQNESEGKRSKALKKFRAEMAEIDQIAGAAKAQAAERQRNEELRAKGKANTIRKTGKLPRTCFCF</sequence>
<evidence type="ECO:0000256" key="2">
    <source>
        <dbReference type="SAM" id="MobiDB-lite"/>
    </source>
</evidence>
<proteinExistence type="inferred from homology"/>
<evidence type="ECO:0000259" key="3">
    <source>
        <dbReference type="Pfam" id="PF03763"/>
    </source>
</evidence>
<feature type="compositionally biased region" description="Low complexity" evidence="2">
    <location>
        <begin position="159"/>
        <end position="174"/>
    </location>
</feature>
<feature type="region of interest" description="Disordered" evidence="2">
    <location>
        <begin position="333"/>
        <end position="352"/>
    </location>
</feature>
<name>A0A8X7ZBH2_POPTO</name>
<dbReference type="InterPro" id="IPR005516">
    <property type="entry name" value="Remorin_C"/>
</dbReference>
<keyword evidence="5" id="KW-1185">Reference proteome</keyword>
<organism evidence="4 5">
    <name type="scientific">Populus tomentosa</name>
    <name type="common">Chinese white poplar</name>
    <dbReference type="NCBI Taxonomy" id="118781"/>
    <lineage>
        <taxon>Eukaryota</taxon>
        <taxon>Viridiplantae</taxon>
        <taxon>Streptophyta</taxon>
        <taxon>Embryophyta</taxon>
        <taxon>Tracheophyta</taxon>
        <taxon>Spermatophyta</taxon>
        <taxon>Magnoliopsida</taxon>
        <taxon>eudicotyledons</taxon>
        <taxon>Gunneridae</taxon>
        <taxon>Pentapetalae</taxon>
        <taxon>rosids</taxon>
        <taxon>fabids</taxon>
        <taxon>Malpighiales</taxon>
        <taxon>Salicaceae</taxon>
        <taxon>Saliceae</taxon>
        <taxon>Populus</taxon>
    </lineage>
</organism>
<evidence type="ECO:0000256" key="1">
    <source>
        <dbReference type="ARBA" id="ARBA00005711"/>
    </source>
</evidence>
<feature type="region of interest" description="Disordered" evidence="2">
    <location>
        <begin position="287"/>
        <end position="312"/>
    </location>
</feature>
<accession>A0A8X7ZBH2</accession>
<dbReference type="Pfam" id="PF03763">
    <property type="entry name" value="Remorin_C"/>
    <property type="match status" value="1"/>
</dbReference>
<feature type="region of interest" description="Disordered" evidence="2">
    <location>
        <begin position="109"/>
        <end position="262"/>
    </location>
</feature>
<comment type="caution">
    <text evidence="4">The sequence shown here is derived from an EMBL/GenBank/DDBJ whole genome shotgun (WGS) entry which is preliminary data.</text>
</comment>
<evidence type="ECO:0000313" key="5">
    <source>
        <dbReference type="Proteomes" id="UP000886885"/>
    </source>
</evidence>
<feature type="domain" description="Remorin C-terminal" evidence="3">
    <location>
        <begin position="259"/>
        <end position="361"/>
    </location>
</feature>
<dbReference type="EMBL" id="JAAWWB010000015">
    <property type="protein sequence ID" value="KAG6765645.1"/>
    <property type="molecule type" value="Genomic_DNA"/>
</dbReference>
<feature type="compositionally biased region" description="Basic and acidic residues" evidence="2">
    <location>
        <begin position="299"/>
        <end position="310"/>
    </location>
</feature>
<protein>
    <recommendedName>
        <fullName evidence="3">Remorin C-terminal domain-containing protein</fullName>
    </recommendedName>
</protein>